<evidence type="ECO:0008006" key="3">
    <source>
        <dbReference type="Google" id="ProtNLM"/>
    </source>
</evidence>
<gene>
    <name evidence="1" type="ORF">A2519_05245</name>
</gene>
<protein>
    <recommendedName>
        <fullName evidence="3">DUF932 domain-containing protein</fullName>
    </recommendedName>
</protein>
<accession>A0A1F7FGA6</accession>
<comment type="caution">
    <text evidence="1">The sequence shown here is derived from an EMBL/GenBank/DDBJ whole genome shotgun (WGS) entry which is preliminary data.</text>
</comment>
<dbReference type="InterPro" id="IPR026325">
    <property type="entry name" value="DUF932"/>
</dbReference>
<sequence>MKEGRSITALAEEVELQAKAKKDYVVPTSRMHMTDTATLALDGVGTFDFTEHAHEQLAQRLDIPRKYYDRMRPSPGLLQANVNHWFTKEPEKRMVRTFQNGSNTVRAILSDRYHRFDNYDLMAHILPILKGLGNDVIVASSEITEKKLYLKCVFPKLQQAVKVGDMVQSGLMISNSEVGCASFQLTRFIYRLVCLNGMVMEDGRTRRYHIGARQGVDESISHLLSDETVRADDQAFWFKVRDLTTAAAKNDEEFSRHVQKLRDATKLRVEAQPVDAITALADTFVLNEFEHNATLEHYIRDSDFSLYGMAQALTRTSADVKSYDRATELEKFGGQLINISGADWHTISKAGVN</sequence>
<dbReference type="Pfam" id="PF06067">
    <property type="entry name" value="DUF932"/>
    <property type="match status" value="1"/>
</dbReference>
<evidence type="ECO:0000313" key="1">
    <source>
        <dbReference type="EMBL" id="OGK05496.1"/>
    </source>
</evidence>
<dbReference type="Proteomes" id="UP000179243">
    <property type="component" value="Unassembled WGS sequence"/>
</dbReference>
<name>A0A1F7FGA6_UNCRA</name>
<evidence type="ECO:0000313" key="2">
    <source>
        <dbReference type="Proteomes" id="UP000179243"/>
    </source>
</evidence>
<proteinExistence type="predicted"/>
<reference evidence="1 2" key="1">
    <citation type="journal article" date="2016" name="Nat. Commun.">
        <title>Thousands of microbial genomes shed light on interconnected biogeochemical processes in an aquifer system.</title>
        <authorList>
            <person name="Anantharaman K."/>
            <person name="Brown C.T."/>
            <person name="Hug L.A."/>
            <person name="Sharon I."/>
            <person name="Castelle C.J."/>
            <person name="Probst A.J."/>
            <person name="Thomas B.C."/>
            <person name="Singh A."/>
            <person name="Wilkins M.J."/>
            <person name="Karaoz U."/>
            <person name="Brodie E.L."/>
            <person name="Williams K.H."/>
            <person name="Hubbard S.S."/>
            <person name="Banfield J.F."/>
        </authorList>
    </citation>
    <scope>NUCLEOTIDE SEQUENCE [LARGE SCALE GENOMIC DNA]</scope>
</reference>
<dbReference type="AlphaFoldDB" id="A0A1F7FGA6"/>
<dbReference type="EMBL" id="MFYX01000055">
    <property type="protein sequence ID" value="OGK05496.1"/>
    <property type="molecule type" value="Genomic_DNA"/>
</dbReference>
<organism evidence="1 2">
    <name type="scientific">Candidatus Raymondbacteria bacterium RIFOXYD12_FULL_49_13</name>
    <dbReference type="NCBI Taxonomy" id="1817890"/>
    <lineage>
        <taxon>Bacteria</taxon>
        <taxon>Raymondiibacteriota</taxon>
    </lineage>
</organism>